<dbReference type="InterPro" id="IPR002213">
    <property type="entry name" value="UDP_glucos_trans"/>
</dbReference>
<dbReference type="Gene3D" id="3.40.50.2000">
    <property type="entry name" value="Glycogen Phosphorylase B"/>
    <property type="match status" value="2"/>
</dbReference>
<dbReference type="Pfam" id="PF03033">
    <property type="entry name" value="Glyco_transf_28"/>
    <property type="match status" value="1"/>
</dbReference>
<feature type="domain" description="Erythromycin biosynthesis protein CIII-like C-terminal" evidence="2">
    <location>
        <begin position="281"/>
        <end position="367"/>
    </location>
</feature>
<reference evidence="3 4" key="1">
    <citation type="submission" date="2020-08" db="EMBL/GenBank/DDBJ databases">
        <title>Sequencing the genomes of 1000 actinobacteria strains.</title>
        <authorList>
            <person name="Klenk H.-P."/>
        </authorList>
    </citation>
    <scope>NUCLEOTIDE SEQUENCE [LARGE SCALE GENOMIC DNA]</scope>
    <source>
        <strain evidence="3 4">DSM 24823</strain>
    </source>
</reference>
<organism evidence="3 4">
    <name type="scientific">Microbacterium ginsengiterrae</name>
    <dbReference type="NCBI Taxonomy" id="546115"/>
    <lineage>
        <taxon>Bacteria</taxon>
        <taxon>Bacillati</taxon>
        <taxon>Actinomycetota</taxon>
        <taxon>Actinomycetes</taxon>
        <taxon>Micrococcales</taxon>
        <taxon>Microbacteriaceae</taxon>
        <taxon>Microbacterium</taxon>
    </lineage>
</organism>
<dbReference type="GO" id="GO:0016906">
    <property type="term" value="F:sterol 3-beta-glucosyltransferase activity"/>
    <property type="evidence" value="ECO:0007669"/>
    <property type="project" value="UniProtKB-EC"/>
</dbReference>
<protein>
    <submittedName>
        <fullName evidence="3">Sterol 3beta-glucosyltransferase</fullName>
        <ecNumber evidence="3">2.4.1.173</ecNumber>
    </submittedName>
</protein>
<evidence type="ECO:0000313" key="4">
    <source>
        <dbReference type="Proteomes" id="UP000517712"/>
    </source>
</evidence>
<dbReference type="RefSeq" id="WP_184283474.1">
    <property type="nucleotide sequence ID" value="NZ_BAAAPG010000001.1"/>
</dbReference>
<evidence type="ECO:0000313" key="3">
    <source>
        <dbReference type="EMBL" id="MBB5743550.1"/>
    </source>
</evidence>
<dbReference type="AlphaFoldDB" id="A0A7W9CDF6"/>
<dbReference type="CDD" id="cd03784">
    <property type="entry name" value="GT1_Gtf-like"/>
    <property type="match status" value="1"/>
</dbReference>
<dbReference type="GO" id="GO:0005975">
    <property type="term" value="P:carbohydrate metabolic process"/>
    <property type="evidence" value="ECO:0007669"/>
    <property type="project" value="InterPro"/>
</dbReference>
<dbReference type="Pfam" id="PF06722">
    <property type="entry name" value="EryCIII-like_C"/>
    <property type="match status" value="1"/>
</dbReference>
<feature type="domain" description="Glycosyltransferase family 28 N-terminal" evidence="1">
    <location>
        <begin position="3"/>
        <end position="127"/>
    </location>
</feature>
<comment type="caution">
    <text evidence="3">The sequence shown here is derived from an EMBL/GenBank/DDBJ whole genome shotgun (WGS) entry which is preliminary data.</text>
</comment>
<keyword evidence="4" id="KW-1185">Reference proteome</keyword>
<accession>A0A7W9CDF6</accession>
<dbReference type="InterPro" id="IPR010610">
    <property type="entry name" value="EryCIII-like_C"/>
</dbReference>
<keyword evidence="3" id="KW-0808">Transferase</keyword>
<dbReference type="GO" id="GO:0033072">
    <property type="term" value="P:vancomycin biosynthetic process"/>
    <property type="evidence" value="ECO:0007669"/>
    <property type="project" value="UniProtKB-ARBA"/>
</dbReference>
<dbReference type="EMBL" id="JACHMU010000001">
    <property type="protein sequence ID" value="MBB5743550.1"/>
    <property type="molecule type" value="Genomic_DNA"/>
</dbReference>
<dbReference type="FunFam" id="3.40.50.2000:FF:000009">
    <property type="entry name" value="Sterol 3-beta-glucosyltransferase UGT80A2"/>
    <property type="match status" value="1"/>
</dbReference>
<dbReference type="PANTHER" id="PTHR48050:SF13">
    <property type="entry name" value="STEROL 3-BETA-GLUCOSYLTRANSFERASE UGT80A2"/>
    <property type="match status" value="1"/>
</dbReference>
<evidence type="ECO:0000259" key="2">
    <source>
        <dbReference type="Pfam" id="PF06722"/>
    </source>
</evidence>
<dbReference type="InterPro" id="IPR050426">
    <property type="entry name" value="Glycosyltransferase_28"/>
</dbReference>
<name>A0A7W9CDF6_9MICO</name>
<proteinExistence type="predicted"/>
<gene>
    <name evidence="3" type="ORF">HD600_002047</name>
</gene>
<dbReference type="PANTHER" id="PTHR48050">
    <property type="entry name" value="STEROL 3-BETA-GLUCOSYLTRANSFERASE"/>
    <property type="match status" value="1"/>
</dbReference>
<sequence>MRILLATAGSRGDVEPFTALARRATAEGHHVLLVAPDNSGADLSGIDVRSMSVDYTRMIEEQGVSLMAALRSYSSVIRPTMNAVIVEPARIAREYRPDVVVAHPKVLSAPLIAEALDVPYVLVELVPAMTPTRAFPAAGTTTRNLGFLNKLTYRFVAASGAMFANDLDQAAAVFGTRRRRPAGPAATLMPISSAILERPSDWPETVHLTGPWLTDRPRTVLSDDVRSFIAGGDFVYAGFGSMVAGNAEQRTREVLAATRSFGARALLVTGLGGLTTSPHLLGDDVHVVRSVDHTQVLPQAVAAIHHGGIGTLQTATRAGTVSVVIPFIADQPFWGARIHARRLGSAPIRQSRLTAARLRASLAETESYRPEVQRAALAMTREDGVGTALAVIVTTS</sequence>
<evidence type="ECO:0000259" key="1">
    <source>
        <dbReference type="Pfam" id="PF03033"/>
    </source>
</evidence>
<dbReference type="InterPro" id="IPR004276">
    <property type="entry name" value="GlycoTrans_28_N"/>
</dbReference>
<keyword evidence="3" id="KW-0328">Glycosyltransferase</keyword>
<dbReference type="Proteomes" id="UP000517712">
    <property type="component" value="Unassembled WGS sequence"/>
</dbReference>
<dbReference type="EC" id="2.4.1.173" evidence="3"/>
<dbReference type="SUPFAM" id="SSF53756">
    <property type="entry name" value="UDP-Glycosyltransferase/glycogen phosphorylase"/>
    <property type="match status" value="1"/>
</dbReference>